<dbReference type="Pfam" id="PF14351">
    <property type="entry name" value="DUF4401"/>
    <property type="match status" value="1"/>
</dbReference>
<sequence length="358" mass="40082">MGKLEEKKDLLQHISAMEGDAFTFDEQAILKEYEHQNNNKSNLAIKLLSIFGGILAMLAFLGFFLITGIYDSEMGLLIFGIIFIAAAFFLDKAFNRLVTDTFSISLYIIGLVLFGFGLSEMGIHENSILIIIAVMALGSLFITQSYVLSFISIMVFNGCLISLILFNSYYHLIHLYIAGNTVLLTYVFLNEAKIISWHKIASKLYNPIRIGLIFALLAGLMAIGKRYLIPLSPGDFWLSSIIMILAVLFIVHHIIEINNVTALKSKIFIYSISCLILLLTLYAPAISGALIIILLSFLVNYKTGFVIGIVAFIYFVSQYYYDLSFTLLTKSLILIATGILFLAFYIFITKKISAHEKV</sequence>
<organism evidence="3 4">
    <name type="scientific">Bizionia myxarmorum</name>
    <dbReference type="NCBI Taxonomy" id="291186"/>
    <lineage>
        <taxon>Bacteria</taxon>
        <taxon>Pseudomonadati</taxon>
        <taxon>Bacteroidota</taxon>
        <taxon>Flavobacteriia</taxon>
        <taxon>Flavobacteriales</taxon>
        <taxon>Flavobacteriaceae</taxon>
        <taxon>Bizionia</taxon>
    </lineage>
</organism>
<reference evidence="3 4" key="1">
    <citation type="submission" date="2019-08" db="EMBL/GenBank/DDBJ databases">
        <title>Genomes of Antarctic Bizionia species.</title>
        <authorList>
            <person name="Bowman J.P."/>
        </authorList>
    </citation>
    <scope>NUCLEOTIDE SEQUENCE [LARGE SCALE GENOMIC DNA]</scope>
    <source>
        <strain evidence="3 4">ADA-4</strain>
    </source>
</reference>
<dbReference type="OrthoDB" id="674818at2"/>
<proteinExistence type="predicted"/>
<keyword evidence="4" id="KW-1185">Reference proteome</keyword>
<gene>
    <name evidence="3" type="ORF">ES674_03520</name>
</gene>
<keyword evidence="1" id="KW-1133">Transmembrane helix</keyword>
<evidence type="ECO:0000259" key="2">
    <source>
        <dbReference type="Pfam" id="PF14351"/>
    </source>
</evidence>
<dbReference type="Proteomes" id="UP000323720">
    <property type="component" value="Unassembled WGS sequence"/>
</dbReference>
<feature type="transmembrane region" description="Helical" evidence="1">
    <location>
        <begin position="327"/>
        <end position="348"/>
    </location>
</feature>
<feature type="transmembrane region" description="Helical" evidence="1">
    <location>
        <begin position="208"/>
        <end position="224"/>
    </location>
</feature>
<feature type="domain" description="DUF4401" evidence="2">
    <location>
        <begin position="43"/>
        <end position="350"/>
    </location>
</feature>
<accession>A0A5D0RD58</accession>
<keyword evidence="1" id="KW-0472">Membrane</keyword>
<feature type="transmembrane region" description="Helical" evidence="1">
    <location>
        <begin position="128"/>
        <end position="156"/>
    </location>
</feature>
<feature type="transmembrane region" description="Helical" evidence="1">
    <location>
        <begin position="97"/>
        <end position="116"/>
    </location>
</feature>
<evidence type="ECO:0000313" key="4">
    <source>
        <dbReference type="Proteomes" id="UP000323720"/>
    </source>
</evidence>
<protein>
    <submittedName>
        <fullName evidence="3">DUF4401 domain-containing protein</fullName>
    </submittedName>
</protein>
<dbReference type="EMBL" id="VSKK01000001">
    <property type="protein sequence ID" value="TYB78856.1"/>
    <property type="molecule type" value="Genomic_DNA"/>
</dbReference>
<feature type="transmembrane region" description="Helical" evidence="1">
    <location>
        <begin position="304"/>
        <end position="321"/>
    </location>
</feature>
<feature type="transmembrane region" description="Helical" evidence="1">
    <location>
        <begin position="74"/>
        <end position="90"/>
    </location>
</feature>
<feature type="transmembrane region" description="Helical" evidence="1">
    <location>
        <begin position="267"/>
        <end position="297"/>
    </location>
</feature>
<evidence type="ECO:0000256" key="1">
    <source>
        <dbReference type="SAM" id="Phobius"/>
    </source>
</evidence>
<evidence type="ECO:0000313" key="3">
    <source>
        <dbReference type="EMBL" id="TYB78856.1"/>
    </source>
</evidence>
<name>A0A5D0RD58_9FLAO</name>
<dbReference type="InterPro" id="IPR025513">
    <property type="entry name" value="DUF4401"/>
</dbReference>
<feature type="transmembrane region" description="Helical" evidence="1">
    <location>
        <begin position="236"/>
        <end position="255"/>
    </location>
</feature>
<dbReference type="RefSeq" id="WP_148402593.1">
    <property type="nucleotide sequence ID" value="NZ_VSKK01000001.1"/>
</dbReference>
<keyword evidence="1" id="KW-0812">Transmembrane</keyword>
<feature type="transmembrane region" description="Helical" evidence="1">
    <location>
        <begin position="47"/>
        <end position="68"/>
    </location>
</feature>
<comment type="caution">
    <text evidence="3">The sequence shown here is derived from an EMBL/GenBank/DDBJ whole genome shotgun (WGS) entry which is preliminary data.</text>
</comment>
<dbReference type="AlphaFoldDB" id="A0A5D0RD58"/>